<name>A0A165F378_9BASI</name>
<dbReference type="EMBL" id="KV423983">
    <property type="protein sequence ID" value="KZT56091.1"/>
    <property type="molecule type" value="Genomic_DNA"/>
</dbReference>
<organism evidence="2 3">
    <name type="scientific">Calocera cornea HHB12733</name>
    <dbReference type="NCBI Taxonomy" id="1353952"/>
    <lineage>
        <taxon>Eukaryota</taxon>
        <taxon>Fungi</taxon>
        <taxon>Dikarya</taxon>
        <taxon>Basidiomycota</taxon>
        <taxon>Agaricomycotina</taxon>
        <taxon>Dacrymycetes</taxon>
        <taxon>Dacrymycetales</taxon>
        <taxon>Dacrymycetaceae</taxon>
        <taxon>Calocera</taxon>
    </lineage>
</organism>
<feature type="compositionally biased region" description="Basic and acidic residues" evidence="1">
    <location>
        <begin position="267"/>
        <end position="281"/>
    </location>
</feature>
<dbReference type="Proteomes" id="UP000076842">
    <property type="component" value="Unassembled WGS sequence"/>
</dbReference>
<feature type="compositionally biased region" description="Low complexity" evidence="1">
    <location>
        <begin position="502"/>
        <end position="511"/>
    </location>
</feature>
<proteinExistence type="predicted"/>
<evidence type="ECO:0000313" key="3">
    <source>
        <dbReference type="Proteomes" id="UP000076842"/>
    </source>
</evidence>
<feature type="compositionally biased region" description="Low complexity" evidence="1">
    <location>
        <begin position="353"/>
        <end position="364"/>
    </location>
</feature>
<keyword evidence="3" id="KW-1185">Reference proteome</keyword>
<feature type="region of interest" description="Disordered" evidence="1">
    <location>
        <begin position="16"/>
        <end position="317"/>
    </location>
</feature>
<protein>
    <submittedName>
        <fullName evidence="2">Uncharacterized protein</fullName>
    </submittedName>
</protein>
<feature type="compositionally biased region" description="Pro residues" evidence="1">
    <location>
        <begin position="572"/>
        <end position="581"/>
    </location>
</feature>
<feature type="compositionally biased region" description="Basic and acidic residues" evidence="1">
    <location>
        <begin position="114"/>
        <end position="126"/>
    </location>
</feature>
<dbReference type="AlphaFoldDB" id="A0A165F378"/>
<evidence type="ECO:0000313" key="2">
    <source>
        <dbReference type="EMBL" id="KZT56091.1"/>
    </source>
</evidence>
<evidence type="ECO:0000256" key="1">
    <source>
        <dbReference type="SAM" id="MobiDB-lite"/>
    </source>
</evidence>
<accession>A0A165F378</accession>
<feature type="compositionally biased region" description="Low complexity" evidence="1">
    <location>
        <begin position="182"/>
        <end position="192"/>
    </location>
</feature>
<reference evidence="2 3" key="1">
    <citation type="journal article" date="2016" name="Mol. Biol. Evol.">
        <title>Comparative Genomics of Early-Diverging Mushroom-Forming Fungi Provides Insights into the Origins of Lignocellulose Decay Capabilities.</title>
        <authorList>
            <person name="Nagy L.G."/>
            <person name="Riley R."/>
            <person name="Tritt A."/>
            <person name="Adam C."/>
            <person name="Daum C."/>
            <person name="Floudas D."/>
            <person name="Sun H."/>
            <person name="Yadav J.S."/>
            <person name="Pangilinan J."/>
            <person name="Larsson K.H."/>
            <person name="Matsuura K."/>
            <person name="Barry K."/>
            <person name="Labutti K."/>
            <person name="Kuo R."/>
            <person name="Ohm R.A."/>
            <person name="Bhattacharya S.S."/>
            <person name="Shirouzu T."/>
            <person name="Yoshinaga Y."/>
            <person name="Martin F.M."/>
            <person name="Grigoriev I.V."/>
            <person name="Hibbett D.S."/>
        </authorList>
    </citation>
    <scope>NUCLEOTIDE SEQUENCE [LARGE SCALE GENOMIC DNA]</scope>
    <source>
        <strain evidence="2 3">HHB12733</strain>
    </source>
</reference>
<feature type="compositionally biased region" description="Low complexity" evidence="1">
    <location>
        <begin position="16"/>
        <end position="28"/>
    </location>
</feature>
<feature type="region of interest" description="Disordered" evidence="1">
    <location>
        <begin position="351"/>
        <end position="581"/>
    </location>
</feature>
<gene>
    <name evidence="2" type="ORF">CALCODRAFT_330062</name>
</gene>
<feature type="compositionally biased region" description="Basic residues" evidence="1">
    <location>
        <begin position="492"/>
        <end position="501"/>
    </location>
</feature>
<sequence>MGGRGTTTAGVFAAAAARRSSTNLATSALGGALRGSAEPAPGPQLPQPQHARQQQQQQQQQATPPAPSRPPRPQPPTHARRVSPVWAEQQGRRKSALLAAGWRGVESGTSEESGTERSTDSEEDGARAGSSGGEKERLGRSGTITQQLQDARPPARHRDTDAARSPRSPVKAAPLPQPAPPSAASTTSAAVARGSGEATDGRAGSRSPTAPARQVPMGTDGRPAWARSQTAQGRVQTRGRRLMDGGATPTPDLRHVRRGPRSGAGGEQRRRLGQRGREHVQAEAGQCQCWPARPWPPAPGQGGPQERDEEAHRDGARLPRLACGARGAGRPGLPQLGVCVGLGSGQRHRLVGRDAAGGAPARALRVPHPLRVPVRAPDPSIRRRHLLRLAPRPPLRARRARAARPAPRSGAHQQPAAERERPVLPRQLRPQQPGPHARGRLPPRLDRAGHPRPAPRSARRSSTSARPRLSCSRAGGGRSSMSGGTSCPRALCARRGRRRRACPATASRAPTFPLPPPAPAALARRRSPTPAPGRQCPPRASAPPAKAPREPSTRPARTRPSPRPSRPRGARAPPPPPAAAC</sequence>
<feature type="compositionally biased region" description="Basic and acidic residues" evidence="1">
    <location>
        <begin position="305"/>
        <end position="317"/>
    </location>
</feature>
<dbReference type="InParanoid" id="A0A165F378"/>
<feature type="compositionally biased region" description="Low complexity" evidence="1">
    <location>
        <begin position="460"/>
        <end position="491"/>
    </location>
</feature>
<feature type="compositionally biased region" description="Pro residues" evidence="1">
    <location>
        <begin position="64"/>
        <end position="76"/>
    </location>
</feature>
<feature type="compositionally biased region" description="Low complexity" evidence="1">
    <location>
        <begin position="47"/>
        <end position="63"/>
    </location>
</feature>